<reference evidence="1 2" key="1">
    <citation type="journal article" date="2013" name="Genome Announc.">
        <title>Complete Genome Sequence of Glaciecola psychrophila Strain 170T.</title>
        <authorList>
            <person name="Yin J."/>
            <person name="Chen J."/>
            <person name="Liu G."/>
            <person name="Yu Y."/>
            <person name="Song L."/>
            <person name="Wang X."/>
            <person name="Qu X."/>
        </authorList>
    </citation>
    <scope>NUCLEOTIDE SEQUENCE [LARGE SCALE GENOMIC DNA]</scope>
    <source>
        <strain evidence="1 2">170</strain>
    </source>
</reference>
<dbReference type="Pfam" id="PF04222">
    <property type="entry name" value="DUF416"/>
    <property type="match status" value="1"/>
</dbReference>
<proteinExistence type="predicted"/>
<dbReference type="HOGENOM" id="CLU_096082_0_0_6"/>
<name>K6Z1H2_9ALTE</name>
<dbReference type="Proteomes" id="UP000011864">
    <property type="component" value="Chromosome"/>
</dbReference>
<organism evidence="1 2">
    <name type="scientific">Paraglaciecola psychrophila 170</name>
    <dbReference type="NCBI Taxonomy" id="1129794"/>
    <lineage>
        <taxon>Bacteria</taxon>
        <taxon>Pseudomonadati</taxon>
        <taxon>Pseudomonadota</taxon>
        <taxon>Gammaproteobacteria</taxon>
        <taxon>Alteromonadales</taxon>
        <taxon>Alteromonadaceae</taxon>
        <taxon>Paraglaciecola</taxon>
    </lineage>
</organism>
<dbReference type="eggNOG" id="COG3068">
    <property type="taxonomic scope" value="Bacteria"/>
</dbReference>
<dbReference type="KEGG" id="gps:C427_0529"/>
<dbReference type="InterPro" id="IPR007338">
    <property type="entry name" value="DUF416"/>
</dbReference>
<dbReference type="EMBL" id="CP003837">
    <property type="protein sequence ID" value="AGH42639.1"/>
    <property type="molecule type" value="Genomic_DNA"/>
</dbReference>
<dbReference type="OrthoDB" id="9204516at2"/>
<dbReference type="PATRIC" id="fig|1129794.4.peg.524"/>
<dbReference type="InterPro" id="IPR023381">
    <property type="entry name" value="YP001051499.1-like_dom_sf"/>
</dbReference>
<evidence type="ECO:0008006" key="3">
    <source>
        <dbReference type="Google" id="ProtNLM"/>
    </source>
</evidence>
<dbReference type="STRING" id="1129794.C427_0529"/>
<evidence type="ECO:0000313" key="1">
    <source>
        <dbReference type="EMBL" id="AGH42639.1"/>
    </source>
</evidence>
<evidence type="ECO:0000313" key="2">
    <source>
        <dbReference type="Proteomes" id="UP000011864"/>
    </source>
</evidence>
<gene>
    <name evidence="1" type="ORF">C427_0529</name>
</gene>
<protein>
    <recommendedName>
        <fullName evidence="3">DUF416 domain-containing protein</fullName>
    </recommendedName>
</protein>
<keyword evidence="2" id="KW-1185">Reference proteome</keyword>
<sequence length="197" mass="22005">MRVILNKKLNIFQQVRELEGWYAVAFSATLLERMLPNYVLFCEATEFADPAQYRNSLNAIWEWLAVPQAKINFAAQLEKVEDAVPDAVDFDNYGVYPAIDMAMSLSATILLIQGEDPQGAVVVSKLSQGGVEAFIEASTEEDISDLDIKQHPLMQWEVETQQELLIFLSKCAKNAESCKQLKQLATAEGMSNIGIEI</sequence>
<dbReference type="RefSeq" id="WP_007640398.1">
    <property type="nucleotide sequence ID" value="NC_020514.1"/>
</dbReference>
<dbReference type="AlphaFoldDB" id="K6Z1H2"/>
<dbReference type="Gene3D" id="1.20.1590.10">
    <property type="entry name" value="YP_001051499.1 domain like"/>
    <property type="match status" value="1"/>
</dbReference>
<accession>K6Z1H2</accession>